<accession>A0ABQ3I5A2</accession>
<evidence type="ECO:0000313" key="4">
    <source>
        <dbReference type="EMBL" id="GHE63821.1"/>
    </source>
</evidence>
<comment type="caution">
    <text evidence="4">The sequence shown here is derived from an EMBL/GenBank/DDBJ whole genome shotgun (WGS) entry which is preliminary data.</text>
</comment>
<evidence type="ECO:0000259" key="3">
    <source>
        <dbReference type="PROSITE" id="PS51677"/>
    </source>
</evidence>
<reference evidence="5" key="1">
    <citation type="journal article" date="2019" name="Int. J. Syst. Evol. Microbiol.">
        <title>The Global Catalogue of Microorganisms (GCM) 10K type strain sequencing project: providing services to taxonomists for standard genome sequencing and annotation.</title>
        <authorList>
            <consortium name="The Broad Institute Genomics Platform"/>
            <consortium name="The Broad Institute Genome Sequencing Center for Infectious Disease"/>
            <person name="Wu L."/>
            <person name="Ma J."/>
        </authorList>
    </citation>
    <scope>NUCLEOTIDE SEQUENCE [LARGE SCALE GENOMIC DNA]</scope>
    <source>
        <strain evidence="5">CGMCC 1.15111</strain>
    </source>
</reference>
<dbReference type="EMBL" id="BNAG01000002">
    <property type="protein sequence ID" value="GHE63821.1"/>
    <property type="molecule type" value="Genomic_DNA"/>
</dbReference>
<proteinExistence type="predicted"/>
<name>A0ABQ3I5A2_9BACT</name>
<keyword evidence="2" id="KW-0732">Signal</keyword>
<dbReference type="InterPro" id="IPR011330">
    <property type="entry name" value="Glyco_hydro/deAcase_b/a-brl"/>
</dbReference>
<sequence>MRSLIIFLLAIGTQLSAQEGGISAFVYHRFGDDRFPSTNVSLDKFEAHLKFLKDGGYEVLTFSEAIDRLKRPKKGQKAVVLTIDDGYSSFYEKGLPLLQKYGFKATLFVNTETVGGKDYMNWSELKKVQEAGIEIGNHSHSHAYFLNKTDAFFEEDLQTSEDAFIEHLGTKPTIYAYPYGEWNAFMANTLKKRGYKGAAAQNSGVMHSQQSQFYLPRFPMSEFYANLNEFKQKANMHTLVVSRQEVNTNGFSGSKSLPRIELEFTENKLKLEQLQCFVQGAECRKSIQVVKEGLVKLSIRPDRDLKRRRTLFTITVPDSEGRWHWFSYLWVIPQIAE</sequence>
<dbReference type="SUPFAM" id="SSF88713">
    <property type="entry name" value="Glycoside hydrolase/deacetylase"/>
    <property type="match status" value="1"/>
</dbReference>
<dbReference type="InterPro" id="IPR051398">
    <property type="entry name" value="Polysacch_Deacetylase"/>
</dbReference>
<evidence type="ECO:0000313" key="5">
    <source>
        <dbReference type="Proteomes" id="UP000658258"/>
    </source>
</evidence>
<dbReference type="PANTHER" id="PTHR34216">
    <property type="match status" value="1"/>
</dbReference>
<dbReference type="Gene3D" id="3.20.20.370">
    <property type="entry name" value="Glycoside hydrolase/deacetylase"/>
    <property type="match status" value="1"/>
</dbReference>
<protein>
    <submittedName>
        <fullName evidence="4">Polysaccharide deacetylase</fullName>
    </submittedName>
</protein>
<dbReference type="RefSeq" id="WP_189629996.1">
    <property type="nucleotide sequence ID" value="NZ_BNAG01000002.1"/>
</dbReference>
<gene>
    <name evidence="4" type="ORF">GCM10011340_19060</name>
</gene>
<feature type="domain" description="NodB homology" evidence="3">
    <location>
        <begin position="77"/>
        <end position="290"/>
    </location>
</feature>
<dbReference type="Pfam" id="PF01522">
    <property type="entry name" value="Polysacc_deac_1"/>
    <property type="match status" value="1"/>
</dbReference>
<evidence type="ECO:0000256" key="1">
    <source>
        <dbReference type="ARBA" id="ARBA00004613"/>
    </source>
</evidence>
<dbReference type="PROSITE" id="PS51677">
    <property type="entry name" value="NODB"/>
    <property type="match status" value="1"/>
</dbReference>
<dbReference type="InterPro" id="IPR002509">
    <property type="entry name" value="NODB_dom"/>
</dbReference>
<keyword evidence="5" id="KW-1185">Reference proteome</keyword>
<dbReference type="CDD" id="cd10973">
    <property type="entry name" value="CE4_DAC_u4_5s"/>
    <property type="match status" value="1"/>
</dbReference>
<evidence type="ECO:0000256" key="2">
    <source>
        <dbReference type="ARBA" id="ARBA00022729"/>
    </source>
</evidence>
<comment type="subcellular location">
    <subcellularLocation>
        <location evidence="1">Secreted</location>
    </subcellularLocation>
</comment>
<organism evidence="4 5">
    <name type="scientific">Roseivirga thermotolerans</name>
    <dbReference type="NCBI Taxonomy" id="1758176"/>
    <lineage>
        <taxon>Bacteria</taxon>
        <taxon>Pseudomonadati</taxon>
        <taxon>Bacteroidota</taxon>
        <taxon>Cytophagia</taxon>
        <taxon>Cytophagales</taxon>
        <taxon>Roseivirgaceae</taxon>
        <taxon>Roseivirga</taxon>
    </lineage>
</organism>
<dbReference type="PANTHER" id="PTHR34216:SF3">
    <property type="entry name" value="POLY-BETA-1,6-N-ACETYL-D-GLUCOSAMINE N-DEACETYLASE"/>
    <property type="match status" value="1"/>
</dbReference>
<dbReference type="Proteomes" id="UP000658258">
    <property type="component" value="Unassembled WGS sequence"/>
</dbReference>